<dbReference type="Pfam" id="PF05175">
    <property type="entry name" value="MTS"/>
    <property type="match status" value="1"/>
</dbReference>
<evidence type="ECO:0000256" key="1">
    <source>
        <dbReference type="ARBA" id="ARBA00022603"/>
    </source>
</evidence>
<comment type="caution">
    <text evidence="5">Lacks conserved residue(s) required for the propagation of feature annotation.</text>
</comment>
<dbReference type="InterPro" id="IPR002052">
    <property type="entry name" value="DNA_methylase_N6_adenine_CS"/>
</dbReference>
<dbReference type="InterPro" id="IPR004556">
    <property type="entry name" value="HemK-like"/>
</dbReference>
<protein>
    <recommendedName>
        <fullName evidence="5">Release factor glutamine methyltransferase</fullName>
        <shortName evidence="5">RF MTase</shortName>
        <ecNumber evidence="5">2.1.1.297</ecNumber>
    </recommendedName>
    <alternativeName>
        <fullName evidence="5">N5-glutamine methyltransferase PrmC</fullName>
    </alternativeName>
    <alternativeName>
        <fullName evidence="5">Protein-(glutamine-N5) MTase PrmC</fullName>
    </alternativeName>
    <alternativeName>
        <fullName evidence="5">Protein-glutamine N-methyltransferase PrmC</fullName>
    </alternativeName>
</protein>
<dbReference type="GO" id="GO:0032259">
    <property type="term" value="P:methylation"/>
    <property type="evidence" value="ECO:0007669"/>
    <property type="project" value="UniProtKB-KW"/>
</dbReference>
<dbReference type="Gene3D" id="3.40.50.150">
    <property type="entry name" value="Vaccinia Virus protein VP39"/>
    <property type="match status" value="1"/>
</dbReference>
<comment type="catalytic activity">
    <reaction evidence="4 5">
        <text>L-glutaminyl-[peptide chain release factor] + S-adenosyl-L-methionine = N(5)-methyl-L-glutaminyl-[peptide chain release factor] + S-adenosyl-L-homocysteine + H(+)</text>
        <dbReference type="Rhea" id="RHEA:42896"/>
        <dbReference type="Rhea" id="RHEA-COMP:10271"/>
        <dbReference type="Rhea" id="RHEA-COMP:10272"/>
        <dbReference type="ChEBI" id="CHEBI:15378"/>
        <dbReference type="ChEBI" id="CHEBI:30011"/>
        <dbReference type="ChEBI" id="CHEBI:57856"/>
        <dbReference type="ChEBI" id="CHEBI:59789"/>
        <dbReference type="ChEBI" id="CHEBI:61891"/>
        <dbReference type="EC" id="2.1.1.297"/>
    </reaction>
</comment>
<evidence type="ECO:0000256" key="5">
    <source>
        <dbReference type="HAMAP-Rule" id="MF_02126"/>
    </source>
</evidence>
<dbReference type="RefSeq" id="WP_163385377.1">
    <property type="nucleotide sequence ID" value="NZ_JAUFQS010000041.1"/>
</dbReference>
<dbReference type="NCBIfam" id="TIGR03534">
    <property type="entry name" value="RF_mod_PrmC"/>
    <property type="match status" value="1"/>
</dbReference>
<dbReference type="NCBIfam" id="TIGR00536">
    <property type="entry name" value="hemK_fam"/>
    <property type="match status" value="1"/>
</dbReference>
<feature type="domain" description="Methyltransferase small" evidence="6">
    <location>
        <begin position="103"/>
        <end position="194"/>
    </location>
</feature>
<dbReference type="Pfam" id="PF17827">
    <property type="entry name" value="PrmC_N"/>
    <property type="match status" value="1"/>
</dbReference>
<evidence type="ECO:0000256" key="4">
    <source>
        <dbReference type="ARBA" id="ARBA00048391"/>
    </source>
</evidence>
<dbReference type="PANTHER" id="PTHR18895">
    <property type="entry name" value="HEMK METHYLTRANSFERASE"/>
    <property type="match status" value="1"/>
</dbReference>
<organism evidence="8 9">
    <name type="scientific">Cyclobacterium jeungdonense</name>
    <dbReference type="NCBI Taxonomy" id="708087"/>
    <lineage>
        <taxon>Bacteria</taxon>
        <taxon>Pseudomonadati</taxon>
        <taxon>Bacteroidota</taxon>
        <taxon>Cytophagia</taxon>
        <taxon>Cytophagales</taxon>
        <taxon>Cyclobacteriaceae</taxon>
        <taxon>Cyclobacterium</taxon>
    </lineage>
</organism>
<feature type="domain" description="Release factor glutamine methyltransferase N-terminal" evidence="7">
    <location>
        <begin position="11"/>
        <end position="75"/>
    </location>
</feature>
<evidence type="ECO:0000259" key="6">
    <source>
        <dbReference type="Pfam" id="PF05175"/>
    </source>
</evidence>
<dbReference type="EMBL" id="JAUFQS010000041">
    <property type="protein sequence ID" value="MDN3689639.1"/>
    <property type="molecule type" value="Genomic_DNA"/>
</dbReference>
<keyword evidence="1 5" id="KW-0489">Methyltransferase</keyword>
<dbReference type="EC" id="2.1.1.297" evidence="5"/>
<name>A0ABT8CCF8_9BACT</name>
<dbReference type="InterPro" id="IPR029063">
    <property type="entry name" value="SAM-dependent_MTases_sf"/>
</dbReference>
<keyword evidence="3 5" id="KW-0949">S-adenosyl-L-methionine</keyword>
<reference evidence="9" key="1">
    <citation type="journal article" date="2019" name="Int. J. Syst. Evol. Microbiol.">
        <title>The Global Catalogue of Microorganisms (GCM) 10K type strain sequencing project: providing services to taxonomists for standard genome sequencing and annotation.</title>
        <authorList>
            <consortium name="The Broad Institute Genomics Platform"/>
            <consortium name="The Broad Institute Genome Sequencing Center for Infectious Disease"/>
            <person name="Wu L."/>
            <person name="Ma J."/>
        </authorList>
    </citation>
    <scope>NUCLEOTIDE SEQUENCE [LARGE SCALE GENOMIC DNA]</scope>
    <source>
        <strain evidence="9">CECT 7706</strain>
    </source>
</reference>
<dbReference type="Proteomes" id="UP001236663">
    <property type="component" value="Unassembled WGS sequence"/>
</dbReference>
<gene>
    <name evidence="5 8" type="primary">prmC</name>
    <name evidence="8" type="ORF">QWZ15_17575</name>
</gene>
<dbReference type="InterPro" id="IPR040758">
    <property type="entry name" value="PrmC_N"/>
</dbReference>
<feature type="binding site" evidence="5">
    <location>
        <begin position="118"/>
        <end position="122"/>
    </location>
    <ligand>
        <name>S-adenosyl-L-methionine</name>
        <dbReference type="ChEBI" id="CHEBI:59789"/>
    </ligand>
</feature>
<sequence length="279" mass="30809">MAATLKALHSQYKAELSGTYPAEEAESLVYWLMEAYLGVKKRDLLSQKVVESIPSAMEQALEKLKSGLPIQYILGKAPFYGREFLVSPEVLIPRQETEELVHLILKNHSGKKQVLDLGTGSGCIAISLALEWNEASVTALDISGEALAIAQKNASDLGATVDFVKADMLSDSLPVGEVDILVSNPPYVTEQEKTFMRPNVLEHEPHLALFVPDTDPLLYYKSLVRHAGSHLVKGGFLYVEVNEKFGPEVASLMEANDLKEVRVYRDLQGKDRIVWGRGS</sequence>
<evidence type="ECO:0000256" key="2">
    <source>
        <dbReference type="ARBA" id="ARBA00022679"/>
    </source>
</evidence>
<evidence type="ECO:0000313" key="8">
    <source>
        <dbReference type="EMBL" id="MDN3689639.1"/>
    </source>
</evidence>
<dbReference type="Gene3D" id="1.10.8.10">
    <property type="entry name" value="DNA helicase RuvA subunit, C-terminal domain"/>
    <property type="match status" value="1"/>
</dbReference>
<feature type="binding site" evidence="5">
    <location>
        <position position="141"/>
    </location>
    <ligand>
        <name>S-adenosyl-L-methionine</name>
        <dbReference type="ChEBI" id="CHEBI:59789"/>
    </ligand>
</feature>
<dbReference type="CDD" id="cd02440">
    <property type="entry name" value="AdoMet_MTases"/>
    <property type="match status" value="1"/>
</dbReference>
<evidence type="ECO:0000256" key="3">
    <source>
        <dbReference type="ARBA" id="ARBA00022691"/>
    </source>
</evidence>
<keyword evidence="2 5" id="KW-0808">Transferase</keyword>
<proteinExistence type="inferred from homology"/>
<evidence type="ECO:0000313" key="9">
    <source>
        <dbReference type="Proteomes" id="UP001236663"/>
    </source>
</evidence>
<evidence type="ECO:0000259" key="7">
    <source>
        <dbReference type="Pfam" id="PF17827"/>
    </source>
</evidence>
<dbReference type="PANTHER" id="PTHR18895:SF74">
    <property type="entry name" value="MTRF1L RELEASE FACTOR GLUTAMINE METHYLTRANSFERASE"/>
    <property type="match status" value="1"/>
</dbReference>
<comment type="function">
    <text evidence="5">Methylates the class 1 translation termination release factors RF1/PrfA and RF2/PrfB on the glutamine residue of the universally conserved GGQ motif.</text>
</comment>
<feature type="binding site" evidence="5">
    <location>
        <begin position="184"/>
        <end position="187"/>
    </location>
    <ligand>
        <name>substrate</name>
    </ligand>
</feature>
<feature type="binding site" evidence="5">
    <location>
        <position position="184"/>
    </location>
    <ligand>
        <name>S-adenosyl-L-methionine</name>
        <dbReference type="ChEBI" id="CHEBI:59789"/>
    </ligand>
</feature>
<dbReference type="SUPFAM" id="SSF53335">
    <property type="entry name" value="S-adenosyl-L-methionine-dependent methyltransferases"/>
    <property type="match status" value="1"/>
</dbReference>
<dbReference type="InterPro" id="IPR007848">
    <property type="entry name" value="Small_mtfrase_dom"/>
</dbReference>
<dbReference type="HAMAP" id="MF_02126">
    <property type="entry name" value="RF_methyltr_PrmC"/>
    <property type="match status" value="1"/>
</dbReference>
<accession>A0ABT8CCF8</accession>
<dbReference type="PROSITE" id="PS00092">
    <property type="entry name" value="N6_MTASE"/>
    <property type="match status" value="1"/>
</dbReference>
<dbReference type="InterPro" id="IPR019874">
    <property type="entry name" value="RF_methyltr_PrmC"/>
</dbReference>
<comment type="caution">
    <text evidence="8">The sequence shown here is derived from an EMBL/GenBank/DDBJ whole genome shotgun (WGS) entry which is preliminary data.</text>
</comment>
<dbReference type="GO" id="GO:0102559">
    <property type="term" value="F:peptide chain release factor N(5)-glutamine methyltransferase activity"/>
    <property type="evidence" value="ECO:0007669"/>
    <property type="project" value="UniProtKB-EC"/>
</dbReference>
<keyword evidence="9" id="KW-1185">Reference proteome</keyword>
<dbReference type="InterPro" id="IPR050320">
    <property type="entry name" value="N5-glutamine_MTase"/>
</dbReference>
<comment type="similarity">
    <text evidence="5">Belongs to the protein N5-glutamine methyltransferase family. PrmC subfamily.</text>
</comment>